<accession>A0ABP8HKI3</accession>
<comment type="similarity">
    <text evidence="1">Belongs to the TfdA dioxygenase family.</text>
</comment>
<keyword evidence="8" id="KW-1185">Reference proteome</keyword>
<dbReference type="InterPro" id="IPR051323">
    <property type="entry name" value="AtsK-like"/>
</dbReference>
<proteinExistence type="inferred from homology"/>
<dbReference type="InterPro" id="IPR042098">
    <property type="entry name" value="TauD-like_sf"/>
</dbReference>
<protein>
    <submittedName>
        <fullName evidence="7">TauD/TfdA family dioxygenase</fullName>
    </submittedName>
</protein>
<evidence type="ECO:0000256" key="5">
    <source>
        <dbReference type="ARBA" id="ARBA00023004"/>
    </source>
</evidence>
<dbReference type="SUPFAM" id="SSF51197">
    <property type="entry name" value="Clavaminate synthase-like"/>
    <property type="match status" value="1"/>
</dbReference>
<evidence type="ECO:0000313" key="8">
    <source>
        <dbReference type="Proteomes" id="UP001500975"/>
    </source>
</evidence>
<evidence type="ECO:0000256" key="2">
    <source>
        <dbReference type="ARBA" id="ARBA00022723"/>
    </source>
</evidence>
<reference evidence="8" key="1">
    <citation type="journal article" date="2019" name="Int. J. Syst. Evol. Microbiol.">
        <title>The Global Catalogue of Microorganisms (GCM) 10K type strain sequencing project: providing services to taxonomists for standard genome sequencing and annotation.</title>
        <authorList>
            <consortium name="The Broad Institute Genomics Platform"/>
            <consortium name="The Broad Institute Genome Sequencing Center for Infectious Disease"/>
            <person name="Wu L."/>
            <person name="Ma J."/>
        </authorList>
    </citation>
    <scope>NUCLEOTIDE SEQUENCE [LARGE SCALE GENOMIC DNA]</scope>
    <source>
        <strain evidence="8">JCM 17804</strain>
    </source>
</reference>
<keyword evidence="3 7" id="KW-0223">Dioxygenase</keyword>
<evidence type="ECO:0000259" key="6">
    <source>
        <dbReference type="Pfam" id="PF02668"/>
    </source>
</evidence>
<dbReference type="PANTHER" id="PTHR30468">
    <property type="entry name" value="ALPHA-KETOGLUTARATE-DEPENDENT SULFONATE DIOXYGENASE"/>
    <property type="match status" value="1"/>
</dbReference>
<dbReference type="Pfam" id="PF02668">
    <property type="entry name" value="TauD"/>
    <property type="match status" value="1"/>
</dbReference>
<evidence type="ECO:0000256" key="1">
    <source>
        <dbReference type="ARBA" id="ARBA00005896"/>
    </source>
</evidence>
<name>A0ABP8HKI3_9BURK</name>
<organism evidence="7 8">
    <name type="scientific">Variovorax defluvii</name>
    <dbReference type="NCBI Taxonomy" id="913761"/>
    <lineage>
        <taxon>Bacteria</taxon>
        <taxon>Pseudomonadati</taxon>
        <taxon>Pseudomonadota</taxon>
        <taxon>Betaproteobacteria</taxon>
        <taxon>Burkholderiales</taxon>
        <taxon>Comamonadaceae</taxon>
        <taxon>Variovorax</taxon>
    </lineage>
</organism>
<dbReference type="GO" id="GO:0051213">
    <property type="term" value="F:dioxygenase activity"/>
    <property type="evidence" value="ECO:0007669"/>
    <property type="project" value="UniProtKB-KW"/>
</dbReference>
<keyword evidence="4" id="KW-0560">Oxidoreductase</keyword>
<dbReference type="PANTHER" id="PTHR30468:SF1">
    <property type="entry name" value="ALPHA-KETOGLUTARATE-DEPENDENT SULFONATE DIOXYGENASE"/>
    <property type="match status" value="1"/>
</dbReference>
<dbReference type="InterPro" id="IPR003819">
    <property type="entry name" value="TauD/TfdA-like"/>
</dbReference>
<dbReference type="EMBL" id="BAABGJ010000017">
    <property type="protein sequence ID" value="GAA4340609.1"/>
    <property type="molecule type" value="Genomic_DNA"/>
</dbReference>
<feature type="domain" description="TauD/TfdA-like" evidence="6">
    <location>
        <begin position="3"/>
        <end position="269"/>
    </location>
</feature>
<comment type="caution">
    <text evidence="7">The sequence shown here is derived from an EMBL/GenBank/DDBJ whole genome shotgun (WGS) entry which is preliminary data.</text>
</comment>
<keyword evidence="2" id="KW-0479">Metal-binding</keyword>
<evidence type="ECO:0000313" key="7">
    <source>
        <dbReference type="EMBL" id="GAA4340609.1"/>
    </source>
</evidence>
<gene>
    <name evidence="7" type="ORF">GCM10023165_20720</name>
</gene>
<dbReference type="Gene3D" id="3.60.130.10">
    <property type="entry name" value="Clavaminate synthase-like"/>
    <property type="match status" value="1"/>
</dbReference>
<evidence type="ECO:0000256" key="4">
    <source>
        <dbReference type="ARBA" id="ARBA00023002"/>
    </source>
</evidence>
<evidence type="ECO:0000256" key="3">
    <source>
        <dbReference type="ARBA" id="ARBA00022964"/>
    </source>
</evidence>
<dbReference type="RefSeq" id="WP_345537675.1">
    <property type="nucleotide sequence ID" value="NZ_BAABGJ010000017.1"/>
</dbReference>
<keyword evidence="5" id="KW-0408">Iron</keyword>
<sequence length="286" mass="32464">MKITPLASALGAEVHGLDLSKRLENEQVAEIREAWLRHQVLLFRGQQLTPQQLIEFSGRFAPLATHDNYPGELRHPDHSELLVVKASKVRGERVIFGQQWHSDLSYTTRPSLGSSLYCLKLPPVGGDTLFANMYLAWETLSPTLQRILEPLEAVHDLTNGGDYLRASRDRTEAALKRNPPVLQPVCRVHPETGRKALFVSEWMCPRFEGMSSEESKGLLEYLFKHATRPEFCLRQKWRVGDLLMWDNRCTVHMALADYPTDAERELLRTSMVGTPSGRLVDEPPLA</sequence>
<dbReference type="Proteomes" id="UP001500975">
    <property type="component" value="Unassembled WGS sequence"/>
</dbReference>